<evidence type="ECO:0000259" key="2">
    <source>
        <dbReference type="Pfam" id="PF04909"/>
    </source>
</evidence>
<dbReference type="SUPFAM" id="SSF51556">
    <property type="entry name" value="Metallo-dependent hydrolases"/>
    <property type="match status" value="1"/>
</dbReference>
<dbReference type="GO" id="GO:0016787">
    <property type="term" value="F:hydrolase activity"/>
    <property type="evidence" value="ECO:0007669"/>
    <property type="project" value="UniProtKB-KW"/>
</dbReference>
<dbReference type="PANTHER" id="PTHR21240:SF28">
    <property type="entry name" value="ISO-OROTATE DECARBOXYLASE (EUROFUNG)"/>
    <property type="match status" value="1"/>
</dbReference>
<dbReference type="GO" id="GO:0019748">
    <property type="term" value="P:secondary metabolic process"/>
    <property type="evidence" value="ECO:0007669"/>
    <property type="project" value="TreeGrafter"/>
</dbReference>
<feature type="domain" description="Amidohydrolase-related" evidence="2">
    <location>
        <begin position="46"/>
        <end position="373"/>
    </location>
</feature>
<keyword evidence="1" id="KW-0456">Lyase</keyword>
<evidence type="ECO:0000256" key="1">
    <source>
        <dbReference type="ARBA" id="ARBA00023239"/>
    </source>
</evidence>
<name>A0A7J3VSB6_CALS0</name>
<organism evidence="3">
    <name type="scientific">Caldiarchaeum subterraneum</name>
    <dbReference type="NCBI Taxonomy" id="311458"/>
    <lineage>
        <taxon>Archaea</taxon>
        <taxon>Nitrososphaerota</taxon>
        <taxon>Candidatus Caldarchaeales</taxon>
        <taxon>Candidatus Caldarchaeaceae</taxon>
        <taxon>Candidatus Caldarchaeum</taxon>
    </lineage>
</organism>
<dbReference type="InterPro" id="IPR032465">
    <property type="entry name" value="ACMSD"/>
</dbReference>
<dbReference type="GO" id="GO:0016831">
    <property type="term" value="F:carboxy-lyase activity"/>
    <property type="evidence" value="ECO:0007669"/>
    <property type="project" value="InterPro"/>
</dbReference>
<dbReference type="EMBL" id="DRXH01000049">
    <property type="protein sequence ID" value="HHM43930.1"/>
    <property type="molecule type" value="Genomic_DNA"/>
</dbReference>
<proteinExistence type="predicted"/>
<dbReference type="GO" id="GO:0005737">
    <property type="term" value="C:cytoplasm"/>
    <property type="evidence" value="ECO:0007669"/>
    <property type="project" value="TreeGrafter"/>
</dbReference>
<comment type="caution">
    <text evidence="3">The sequence shown here is derived from an EMBL/GenBank/DDBJ whole genome shotgun (WGS) entry which is preliminary data.</text>
</comment>
<dbReference type="Pfam" id="PF04909">
    <property type="entry name" value="Amidohydro_2"/>
    <property type="match status" value="1"/>
</dbReference>
<gene>
    <name evidence="3" type="ORF">ENM31_01345</name>
</gene>
<keyword evidence="3" id="KW-0378">Hydrolase</keyword>
<accession>A0A7J3VSB6</accession>
<dbReference type="Gene3D" id="3.20.20.140">
    <property type="entry name" value="Metal-dependent hydrolases"/>
    <property type="match status" value="1"/>
</dbReference>
<dbReference type="AlphaFoldDB" id="A0A7J3VSB6"/>
<dbReference type="InterPro" id="IPR032466">
    <property type="entry name" value="Metal_Hydrolase"/>
</dbReference>
<sequence length="375" mass="42054">MILLSRILRVSDGREDFSTNLSWVVSFIRTAQTLKYIQGNVMSMPIDVHNHWYPVQYLKILAEHGGRFGWEVVHDRDGTPVLRSSRGYIFRCTRATNNAEARVAELDEGGLDIQVMSVSEPWVDFLQPPQSTKLAQMVNDDIARACERFPGRLEGMATVPVNDVDAAVEELKRCVDELGFKGVIIPTRVNGEEAISFVKHYPIFETACKLGVPVFIHPSLPPGTEAMKQNLTGLMVGYPAETTLVVADLIAAGLLDRLPQLKILLADLGGALPYVAGRMVRFYEAFEHLRRKMAHEPLHYLKLMYYENGAAAHPTAMDYLYRLVGPRNIMLGSNHPSPIGHFTKCMESIRAMSVLEDEKEMMLHGNAAEIFRLES</sequence>
<protein>
    <submittedName>
        <fullName evidence="3">Amidohydrolase</fullName>
    </submittedName>
</protein>
<dbReference type="InterPro" id="IPR006680">
    <property type="entry name" value="Amidohydro-rel"/>
</dbReference>
<evidence type="ECO:0000313" key="3">
    <source>
        <dbReference type="EMBL" id="HHM43930.1"/>
    </source>
</evidence>
<dbReference type="PANTHER" id="PTHR21240">
    <property type="entry name" value="2-AMINO-3-CARBOXYLMUCONATE-6-SEMIALDEHYDE DECARBOXYLASE"/>
    <property type="match status" value="1"/>
</dbReference>
<reference evidence="3" key="1">
    <citation type="journal article" date="2020" name="mSystems">
        <title>Genome- and Community-Level Interaction Insights into Carbon Utilization and Element Cycling Functions of Hydrothermarchaeota in Hydrothermal Sediment.</title>
        <authorList>
            <person name="Zhou Z."/>
            <person name="Liu Y."/>
            <person name="Xu W."/>
            <person name="Pan J."/>
            <person name="Luo Z.H."/>
            <person name="Li M."/>
        </authorList>
    </citation>
    <scope>NUCLEOTIDE SEQUENCE [LARGE SCALE GENOMIC DNA]</scope>
    <source>
        <strain evidence="3">SpSt-1074</strain>
    </source>
</reference>